<dbReference type="InterPro" id="IPR000277">
    <property type="entry name" value="Cys/Met-Metab_PyrdxlP-dep_enz"/>
</dbReference>
<keyword evidence="3 6" id="KW-0808">Transferase</keyword>
<dbReference type="InterPro" id="IPR015422">
    <property type="entry name" value="PyrdxlP-dep_Trfase_small"/>
</dbReference>
<evidence type="ECO:0000256" key="5">
    <source>
        <dbReference type="RuleBase" id="RU362118"/>
    </source>
</evidence>
<proteinExistence type="inferred from homology"/>
<sequence>MRGSISHSAASCRRNGQMEVCSTPNILQTSISGTEVLFKDTVALRTSGRSSHVEFNRTVGRDTKCAYSESISRHSLSRLSRTWLRYILRRHYVPSILTSRKLAHSHHIPLVVDNTLGMRYLFRPIDYGADIIVQSATKWIGGHGMSIADTAITMYPQGIFCQSSFSMSWSLDPFFCCKGAETLSLRAERQCENAIQLANFPDAHPKIGWVLYLGLESHVTHLRAKSMGGAEASKIIQNNPRLASHLANIGDAKTLVIQPAATTHLVSVGIEAIIADFEGALKIL</sequence>
<gene>
    <name evidence="6" type="ORF">BT62DRAFT_982758</name>
</gene>
<evidence type="ECO:0000256" key="4">
    <source>
        <dbReference type="ARBA" id="ARBA00022898"/>
    </source>
</evidence>
<dbReference type="GO" id="GO:0003961">
    <property type="term" value="F:O-acetylhomoserine aminocarboxypropyltransferase activity"/>
    <property type="evidence" value="ECO:0007669"/>
    <property type="project" value="TreeGrafter"/>
</dbReference>
<dbReference type="Gene3D" id="3.90.1150.10">
    <property type="entry name" value="Aspartate Aminotransferase, domain 1"/>
    <property type="match status" value="1"/>
</dbReference>
<dbReference type="EMBL" id="MU250559">
    <property type="protein sequence ID" value="KAG7441479.1"/>
    <property type="molecule type" value="Genomic_DNA"/>
</dbReference>
<dbReference type="RefSeq" id="XP_043034979.1">
    <property type="nucleotide sequence ID" value="XM_043189714.1"/>
</dbReference>
<dbReference type="PANTHER" id="PTHR43797">
    <property type="entry name" value="HOMOCYSTEINE/CYSTEINE SYNTHASE"/>
    <property type="match status" value="1"/>
</dbReference>
<dbReference type="Pfam" id="PF01053">
    <property type="entry name" value="Cys_Met_Meta_PP"/>
    <property type="match status" value="1"/>
</dbReference>
<dbReference type="GO" id="GO:0004124">
    <property type="term" value="F:cysteine synthase activity"/>
    <property type="evidence" value="ECO:0007669"/>
    <property type="project" value="TreeGrafter"/>
</dbReference>
<dbReference type="SUPFAM" id="SSF53383">
    <property type="entry name" value="PLP-dependent transferases"/>
    <property type="match status" value="1"/>
</dbReference>
<dbReference type="InterPro" id="IPR054542">
    <property type="entry name" value="Cys_met_metab_PP"/>
</dbReference>
<organism evidence="6 7">
    <name type="scientific">Guyanagaster necrorhizus</name>
    <dbReference type="NCBI Taxonomy" id="856835"/>
    <lineage>
        <taxon>Eukaryota</taxon>
        <taxon>Fungi</taxon>
        <taxon>Dikarya</taxon>
        <taxon>Basidiomycota</taxon>
        <taxon>Agaricomycotina</taxon>
        <taxon>Agaricomycetes</taxon>
        <taxon>Agaricomycetidae</taxon>
        <taxon>Agaricales</taxon>
        <taxon>Marasmiineae</taxon>
        <taxon>Physalacriaceae</taxon>
        <taxon>Guyanagaster</taxon>
    </lineage>
</organism>
<dbReference type="PANTHER" id="PTHR43797:SF2">
    <property type="entry name" value="HOMOCYSTEINE_CYSTEINE SYNTHASE"/>
    <property type="match status" value="1"/>
</dbReference>
<reference evidence="6" key="1">
    <citation type="submission" date="2020-11" db="EMBL/GenBank/DDBJ databases">
        <title>Adaptations for nitrogen fixation in a non-lichenized fungal sporocarp promotes dispersal by wood-feeding termites.</title>
        <authorList>
            <consortium name="DOE Joint Genome Institute"/>
            <person name="Koch R.A."/>
            <person name="Yoon G."/>
            <person name="Arayal U."/>
            <person name="Lail K."/>
            <person name="Amirebrahimi M."/>
            <person name="Labutti K."/>
            <person name="Lipzen A."/>
            <person name="Riley R."/>
            <person name="Barry K."/>
            <person name="Henrissat B."/>
            <person name="Grigoriev I.V."/>
            <person name="Herr J.R."/>
            <person name="Aime M.C."/>
        </authorList>
    </citation>
    <scope>NUCLEOTIDE SEQUENCE</scope>
    <source>
        <strain evidence="6">MCA 3950</strain>
    </source>
</reference>
<dbReference type="GeneID" id="66112011"/>
<dbReference type="PROSITE" id="PS00868">
    <property type="entry name" value="CYS_MET_METAB_PP"/>
    <property type="match status" value="1"/>
</dbReference>
<name>A0A9P7VKA2_9AGAR</name>
<dbReference type="GO" id="GO:0006535">
    <property type="term" value="P:cysteine biosynthetic process from serine"/>
    <property type="evidence" value="ECO:0007669"/>
    <property type="project" value="TreeGrafter"/>
</dbReference>
<dbReference type="GO" id="GO:0019346">
    <property type="term" value="P:transsulfuration"/>
    <property type="evidence" value="ECO:0007669"/>
    <property type="project" value="InterPro"/>
</dbReference>
<protein>
    <submittedName>
        <fullName evidence="6">PLP-dependent transferase</fullName>
    </submittedName>
</protein>
<dbReference type="OrthoDB" id="3512640at2759"/>
<dbReference type="Proteomes" id="UP000812287">
    <property type="component" value="Unassembled WGS sequence"/>
</dbReference>
<dbReference type="Gene3D" id="3.40.640.10">
    <property type="entry name" value="Type I PLP-dependent aspartate aminotransferase-like (Major domain)"/>
    <property type="match status" value="1"/>
</dbReference>
<comment type="caution">
    <text evidence="6">The sequence shown here is derived from an EMBL/GenBank/DDBJ whole genome shotgun (WGS) entry which is preliminary data.</text>
</comment>
<dbReference type="GO" id="GO:0030170">
    <property type="term" value="F:pyridoxal phosphate binding"/>
    <property type="evidence" value="ECO:0007669"/>
    <property type="project" value="InterPro"/>
</dbReference>
<dbReference type="InterPro" id="IPR006235">
    <property type="entry name" value="OAc-hSer/O-AcSer_sulfhydrylase"/>
</dbReference>
<keyword evidence="4 5" id="KW-0663">Pyridoxal phosphate</keyword>
<comment type="cofactor">
    <cofactor evidence="1 5">
        <name>pyridoxal 5'-phosphate</name>
        <dbReference type="ChEBI" id="CHEBI:597326"/>
    </cofactor>
</comment>
<dbReference type="GO" id="GO:0005737">
    <property type="term" value="C:cytoplasm"/>
    <property type="evidence" value="ECO:0007669"/>
    <property type="project" value="TreeGrafter"/>
</dbReference>
<evidence type="ECO:0000313" key="6">
    <source>
        <dbReference type="EMBL" id="KAG7441479.1"/>
    </source>
</evidence>
<accession>A0A9P7VKA2</accession>
<evidence type="ECO:0000313" key="7">
    <source>
        <dbReference type="Proteomes" id="UP000812287"/>
    </source>
</evidence>
<evidence type="ECO:0000256" key="1">
    <source>
        <dbReference type="ARBA" id="ARBA00001933"/>
    </source>
</evidence>
<comment type="similarity">
    <text evidence="2 5">Belongs to the trans-sulfuration enzymes family.</text>
</comment>
<dbReference type="InterPro" id="IPR015421">
    <property type="entry name" value="PyrdxlP-dep_Trfase_major"/>
</dbReference>
<evidence type="ECO:0000256" key="2">
    <source>
        <dbReference type="ARBA" id="ARBA00009077"/>
    </source>
</evidence>
<keyword evidence="7" id="KW-1185">Reference proteome</keyword>
<evidence type="ECO:0000256" key="3">
    <source>
        <dbReference type="ARBA" id="ARBA00022679"/>
    </source>
</evidence>
<dbReference type="InterPro" id="IPR015424">
    <property type="entry name" value="PyrdxlP-dep_Trfase"/>
</dbReference>
<dbReference type="AlphaFoldDB" id="A0A9P7VKA2"/>
<dbReference type="GO" id="GO:0071269">
    <property type="term" value="P:L-homocysteine biosynthetic process"/>
    <property type="evidence" value="ECO:0007669"/>
    <property type="project" value="TreeGrafter"/>
</dbReference>